<dbReference type="PANTHER" id="PTHR42643:SF24">
    <property type="entry name" value="IONOTROPIC RECEPTOR 60A"/>
    <property type="match status" value="1"/>
</dbReference>
<name>V4C4I1_LOTGI</name>
<protein>
    <recommendedName>
        <fullName evidence="18">Ionotropic glutamate receptor L-glutamate and glycine-binding domain-containing protein</fullName>
    </recommendedName>
</protein>
<evidence type="ECO:0000256" key="9">
    <source>
        <dbReference type="ARBA" id="ARBA00023170"/>
    </source>
</evidence>
<evidence type="ECO:0000256" key="3">
    <source>
        <dbReference type="ARBA" id="ARBA00022475"/>
    </source>
</evidence>
<evidence type="ECO:0000256" key="5">
    <source>
        <dbReference type="ARBA" id="ARBA00022989"/>
    </source>
</evidence>
<feature type="transmembrane region" description="Helical" evidence="13">
    <location>
        <begin position="111"/>
        <end position="131"/>
    </location>
</feature>
<dbReference type="Gene3D" id="3.40.190.10">
    <property type="entry name" value="Periplasmic binding protein-like II"/>
    <property type="match status" value="1"/>
</dbReference>
<keyword evidence="10" id="KW-0325">Glycoprotein</keyword>
<evidence type="ECO:0000313" key="16">
    <source>
        <dbReference type="EMBL" id="ESO96449.1"/>
    </source>
</evidence>
<evidence type="ECO:0000256" key="12">
    <source>
        <dbReference type="ARBA" id="ARBA00023303"/>
    </source>
</evidence>
<evidence type="ECO:0000259" key="15">
    <source>
        <dbReference type="SMART" id="SM00918"/>
    </source>
</evidence>
<dbReference type="Pfam" id="PF10613">
    <property type="entry name" value="Lig_chan-Glu_bd"/>
    <property type="match status" value="1"/>
</dbReference>
<dbReference type="OMA" id="WTEREEN"/>
<dbReference type="KEGG" id="lgi:LOTGIDRAFT_115645"/>
<keyword evidence="4 13" id="KW-0812">Transmembrane</keyword>
<evidence type="ECO:0000259" key="14">
    <source>
        <dbReference type="SMART" id="SM00079"/>
    </source>
</evidence>
<evidence type="ECO:0000256" key="7">
    <source>
        <dbReference type="ARBA" id="ARBA00023065"/>
    </source>
</evidence>
<keyword evidence="7" id="KW-0406">Ion transport</keyword>
<keyword evidence="3" id="KW-1003">Cell membrane</keyword>
<evidence type="ECO:0000256" key="6">
    <source>
        <dbReference type="ARBA" id="ARBA00023054"/>
    </source>
</evidence>
<dbReference type="FunFam" id="1.10.287.70:FF:000143">
    <property type="entry name" value="Probable glutamate receptor"/>
    <property type="match status" value="1"/>
</dbReference>
<dbReference type="SMART" id="SM00918">
    <property type="entry name" value="Lig_chan-Glu_bd"/>
    <property type="match status" value="1"/>
</dbReference>
<dbReference type="RefSeq" id="XP_009052811.1">
    <property type="nucleotide sequence ID" value="XM_009054563.1"/>
</dbReference>
<feature type="domain" description="Ionotropic glutamate receptor L-glutamate and glycine-binding" evidence="15">
    <location>
        <begin position="1"/>
        <end position="57"/>
    </location>
</feature>
<evidence type="ECO:0000256" key="13">
    <source>
        <dbReference type="SAM" id="Phobius"/>
    </source>
</evidence>
<keyword evidence="5 13" id="KW-1133">Transmembrane helix</keyword>
<comment type="subcellular location">
    <subcellularLocation>
        <location evidence="1">Cell membrane</location>
        <topology evidence="1">Multi-pass membrane protein</topology>
    </subcellularLocation>
</comment>
<dbReference type="HOGENOM" id="CLU_007257_0_5_1"/>
<evidence type="ECO:0000256" key="2">
    <source>
        <dbReference type="ARBA" id="ARBA00022448"/>
    </source>
</evidence>
<evidence type="ECO:0000256" key="1">
    <source>
        <dbReference type="ARBA" id="ARBA00004651"/>
    </source>
</evidence>
<proteinExistence type="predicted"/>
<organism evidence="16 17">
    <name type="scientific">Lottia gigantea</name>
    <name type="common">Giant owl limpet</name>
    <dbReference type="NCBI Taxonomy" id="225164"/>
    <lineage>
        <taxon>Eukaryota</taxon>
        <taxon>Metazoa</taxon>
        <taxon>Spiralia</taxon>
        <taxon>Lophotrochozoa</taxon>
        <taxon>Mollusca</taxon>
        <taxon>Gastropoda</taxon>
        <taxon>Patellogastropoda</taxon>
        <taxon>Lottioidea</taxon>
        <taxon>Lottiidae</taxon>
        <taxon>Lottia</taxon>
    </lineage>
</organism>
<dbReference type="GeneID" id="20231248"/>
<dbReference type="EMBL" id="KB201459">
    <property type="protein sequence ID" value="ESO96449.1"/>
    <property type="molecule type" value="Genomic_DNA"/>
</dbReference>
<dbReference type="GO" id="GO:0015276">
    <property type="term" value="F:ligand-gated monoatomic ion channel activity"/>
    <property type="evidence" value="ECO:0007669"/>
    <property type="project" value="InterPro"/>
</dbReference>
<reference evidence="16 17" key="1">
    <citation type="journal article" date="2013" name="Nature">
        <title>Insights into bilaterian evolution from three spiralian genomes.</title>
        <authorList>
            <person name="Simakov O."/>
            <person name="Marletaz F."/>
            <person name="Cho S.J."/>
            <person name="Edsinger-Gonzales E."/>
            <person name="Havlak P."/>
            <person name="Hellsten U."/>
            <person name="Kuo D.H."/>
            <person name="Larsson T."/>
            <person name="Lv J."/>
            <person name="Arendt D."/>
            <person name="Savage R."/>
            <person name="Osoegawa K."/>
            <person name="de Jong P."/>
            <person name="Grimwood J."/>
            <person name="Chapman J.A."/>
            <person name="Shapiro H."/>
            <person name="Aerts A."/>
            <person name="Otillar R.P."/>
            <person name="Terry A.Y."/>
            <person name="Boore J.L."/>
            <person name="Grigoriev I.V."/>
            <person name="Lindberg D.R."/>
            <person name="Seaver E.C."/>
            <person name="Weisblat D.A."/>
            <person name="Putnam N.H."/>
            <person name="Rokhsar D.S."/>
        </authorList>
    </citation>
    <scope>NUCLEOTIDE SEQUENCE [LARGE SCALE GENOMIC DNA]</scope>
</reference>
<dbReference type="CTD" id="20231248"/>
<feature type="domain" description="Ionotropic glutamate receptor C-terminal" evidence="14">
    <location>
        <begin position="1"/>
        <end position="325"/>
    </location>
</feature>
<dbReference type="PANTHER" id="PTHR42643">
    <property type="entry name" value="IONOTROPIC RECEPTOR 20A-RELATED"/>
    <property type="match status" value="1"/>
</dbReference>
<dbReference type="Proteomes" id="UP000030746">
    <property type="component" value="Unassembled WGS sequence"/>
</dbReference>
<dbReference type="Pfam" id="PF00060">
    <property type="entry name" value="Lig_chan"/>
    <property type="match status" value="1"/>
</dbReference>
<dbReference type="FunFam" id="3.40.190.10:FF:000078">
    <property type="entry name" value="glutamate receptor ionotropic, NMDA 3B"/>
    <property type="match status" value="1"/>
</dbReference>
<dbReference type="InterPro" id="IPR019594">
    <property type="entry name" value="Glu/Gly-bd"/>
</dbReference>
<feature type="transmembrane region" description="Helical" evidence="13">
    <location>
        <begin position="152"/>
        <end position="169"/>
    </location>
</feature>
<keyword evidence="6" id="KW-0175">Coiled coil</keyword>
<evidence type="ECO:0000256" key="11">
    <source>
        <dbReference type="ARBA" id="ARBA00023286"/>
    </source>
</evidence>
<evidence type="ECO:0000313" key="17">
    <source>
        <dbReference type="Proteomes" id="UP000030746"/>
    </source>
</evidence>
<evidence type="ECO:0008006" key="18">
    <source>
        <dbReference type="Google" id="ProtNLM"/>
    </source>
</evidence>
<keyword evidence="11" id="KW-1071">Ligand-gated ion channel</keyword>
<keyword evidence="2" id="KW-0813">Transport</keyword>
<keyword evidence="8 13" id="KW-0472">Membrane</keyword>
<keyword evidence="9" id="KW-0675">Receptor</keyword>
<feature type="transmembrane region" description="Helical" evidence="13">
    <location>
        <begin position="181"/>
        <end position="203"/>
    </location>
</feature>
<dbReference type="GO" id="GO:0005886">
    <property type="term" value="C:plasma membrane"/>
    <property type="evidence" value="ECO:0007669"/>
    <property type="project" value="UniProtKB-SubCell"/>
</dbReference>
<dbReference type="GO" id="GO:0050906">
    <property type="term" value="P:detection of stimulus involved in sensory perception"/>
    <property type="evidence" value="ECO:0007669"/>
    <property type="project" value="UniProtKB-ARBA"/>
</dbReference>
<dbReference type="AlphaFoldDB" id="V4C4I1"/>
<dbReference type="InterPro" id="IPR052192">
    <property type="entry name" value="Insect_Ionotropic_Sensory_Rcpt"/>
</dbReference>
<dbReference type="SMART" id="SM00079">
    <property type="entry name" value="PBPe"/>
    <property type="match status" value="1"/>
</dbReference>
<evidence type="ECO:0000256" key="4">
    <source>
        <dbReference type="ARBA" id="ARBA00022692"/>
    </source>
</evidence>
<gene>
    <name evidence="16" type="ORF">LOTGIDRAFT_115645</name>
</gene>
<dbReference type="InterPro" id="IPR001320">
    <property type="entry name" value="Iontro_rcpt_C"/>
</dbReference>
<dbReference type="Gene3D" id="1.10.287.70">
    <property type="match status" value="1"/>
</dbReference>
<dbReference type="GO" id="GO:0043226">
    <property type="term" value="C:organelle"/>
    <property type="evidence" value="ECO:0007669"/>
    <property type="project" value="UniProtKB-ARBA"/>
</dbReference>
<dbReference type="OrthoDB" id="9997229at2759"/>
<evidence type="ECO:0000256" key="10">
    <source>
        <dbReference type="ARBA" id="ARBA00023180"/>
    </source>
</evidence>
<keyword evidence="12" id="KW-0407">Ion channel</keyword>
<evidence type="ECO:0000256" key="8">
    <source>
        <dbReference type="ARBA" id="ARBA00023136"/>
    </source>
</evidence>
<sequence length="326" mass="37288">MKTIQDNKTIYTGICIDLLRELSVRLNFSYELIEPPDLDWGIVKDGRWTGLVGQLTRHEVDLVVAAVTITDQRETAIDFSFPYFFDYTGVYLKKPDPGIDKWYTLLAPFKWQVLLCILCALLFATFFLFTIETTNPYYDIKNNQSTRFTLDGALWYLLGALLAHGGVHIPSTMASRMIIGFWWIFSIIMAATYSGNLIAFLTVTRDTLPFETLAEMLQQDTYKWGIMGGSATETLFKNSSIDDYKEVWKNMVEFNKTDPDVFHPDQSVHLQKILAGNYAFLTDRSVLASWTNHSCNVSLLPEKIFPNHYALGLPDNSPYLDIFTNQ</sequence>
<keyword evidence="17" id="KW-1185">Reference proteome</keyword>
<dbReference type="SUPFAM" id="SSF53850">
    <property type="entry name" value="Periplasmic binding protein-like II"/>
    <property type="match status" value="1"/>
</dbReference>
<accession>V4C4I1</accession>